<evidence type="ECO:0000313" key="3">
    <source>
        <dbReference type="Proteomes" id="UP001168821"/>
    </source>
</evidence>
<proteinExistence type="predicted"/>
<accession>A0AA38MLY4</accession>
<dbReference type="PANTHER" id="PTHR15735:SF21">
    <property type="entry name" value="PROTEIN NERVOUS WRECK"/>
    <property type="match status" value="1"/>
</dbReference>
<dbReference type="Pfam" id="PF00611">
    <property type="entry name" value="FCH"/>
    <property type="match status" value="1"/>
</dbReference>
<evidence type="ECO:0000259" key="1">
    <source>
        <dbReference type="Pfam" id="PF00611"/>
    </source>
</evidence>
<name>A0AA38MLY4_9CUCU</name>
<protein>
    <recommendedName>
        <fullName evidence="1">FCH domain-containing protein</fullName>
    </recommendedName>
</protein>
<organism evidence="2 3">
    <name type="scientific">Zophobas morio</name>
    <dbReference type="NCBI Taxonomy" id="2755281"/>
    <lineage>
        <taxon>Eukaryota</taxon>
        <taxon>Metazoa</taxon>
        <taxon>Ecdysozoa</taxon>
        <taxon>Arthropoda</taxon>
        <taxon>Hexapoda</taxon>
        <taxon>Insecta</taxon>
        <taxon>Pterygota</taxon>
        <taxon>Neoptera</taxon>
        <taxon>Endopterygota</taxon>
        <taxon>Coleoptera</taxon>
        <taxon>Polyphaga</taxon>
        <taxon>Cucujiformia</taxon>
        <taxon>Tenebrionidae</taxon>
        <taxon>Zophobas</taxon>
    </lineage>
</organism>
<dbReference type="InterPro" id="IPR027267">
    <property type="entry name" value="AH/BAR_dom_sf"/>
</dbReference>
<dbReference type="Gene3D" id="1.20.1270.60">
    <property type="entry name" value="Arfaptin homology (AH) domain/BAR domain"/>
    <property type="match status" value="1"/>
</dbReference>
<dbReference type="AlphaFoldDB" id="A0AA38MLY4"/>
<dbReference type="Proteomes" id="UP001168821">
    <property type="component" value="Unassembled WGS sequence"/>
</dbReference>
<sequence>MQPPPRKGNYAKFLKNLHAEQINKLNLKNHHECELLEDIKSFTIKRSALERTYAEELLKLTSQFLNKKAPNIPDIKLDGSEEKW</sequence>
<dbReference type="GO" id="GO:0055037">
    <property type="term" value="C:recycling endosome"/>
    <property type="evidence" value="ECO:0007669"/>
    <property type="project" value="TreeGrafter"/>
</dbReference>
<dbReference type="PANTHER" id="PTHR15735">
    <property type="entry name" value="FCH AND DOUBLE SH3 DOMAINS PROTEIN"/>
    <property type="match status" value="1"/>
</dbReference>
<evidence type="ECO:0000313" key="2">
    <source>
        <dbReference type="EMBL" id="KAJ3661089.1"/>
    </source>
</evidence>
<gene>
    <name evidence="2" type="ORF">Zmor_005506</name>
</gene>
<keyword evidence="3" id="KW-1185">Reference proteome</keyword>
<dbReference type="GO" id="GO:0031594">
    <property type="term" value="C:neuromuscular junction"/>
    <property type="evidence" value="ECO:0007669"/>
    <property type="project" value="TreeGrafter"/>
</dbReference>
<dbReference type="GO" id="GO:0007274">
    <property type="term" value="P:neuromuscular synaptic transmission"/>
    <property type="evidence" value="ECO:0007669"/>
    <property type="project" value="TreeGrafter"/>
</dbReference>
<dbReference type="InterPro" id="IPR001060">
    <property type="entry name" value="FCH_dom"/>
</dbReference>
<dbReference type="SUPFAM" id="SSF103657">
    <property type="entry name" value="BAR/IMD domain-like"/>
    <property type="match status" value="1"/>
</dbReference>
<feature type="domain" description="FCH" evidence="1">
    <location>
        <begin position="21"/>
        <end position="69"/>
    </location>
</feature>
<dbReference type="EMBL" id="JALNTZ010000002">
    <property type="protein sequence ID" value="KAJ3661089.1"/>
    <property type="molecule type" value="Genomic_DNA"/>
</dbReference>
<reference evidence="2" key="1">
    <citation type="journal article" date="2023" name="G3 (Bethesda)">
        <title>Whole genome assemblies of Zophobas morio and Tenebrio molitor.</title>
        <authorList>
            <person name="Kaur S."/>
            <person name="Stinson S.A."/>
            <person name="diCenzo G.C."/>
        </authorList>
    </citation>
    <scope>NUCLEOTIDE SEQUENCE</scope>
    <source>
        <strain evidence="2">QUZm001</strain>
    </source>
</reference>
<comment type="caution">
    <text evidence="2">The sequence shown here is derived from an EMBL/GenBank/DDBJ whole genome shotgun (WGS) entry which is preliminary data.</text>
</comment>
<dbReference type="GO" id="GO:0030833">
    <property type="term" value="P:regulation of actin filament polymerization"/>
    <property type="evidence" value="ECO:0007669"/>
    <property type="project" value="TreeGrafter"/>
</dbReference>